<gene>
    <name evidence="3" type="ORF">PSALAMII_LOCUS10693</name>
    <name evidence="2" type="ORF">PSALAMII_LOCUS3591</name>
</gene>
<feature type="region of interest" description="Disordered" evidence="1">
    <location>
        <begin position="102"/>
        <end position="161"/>
    </location>
</feature>
<organism evidence="2 4">
    <name type="scientific">Penicillium salamii</name>
    <dbReference type="NCBI Taxonomy" id="1612424"/>
    <lineage>
        <taxon>Eukaryota</taxon>
        <taxon>Fungi</taxon>
        <taxon>Dikarya</taxon>
        <taxon>Ascomycota</taxon>
        <taxon>Pezizomycotina</taxon>
        <taxon>Eurotiomycetes</taxon>
        <taxon>Eurotiomycetidae</taxon>
        <taxon>Eurotiales</taxon>
        <taxon>Aspergillaceae</taxon>
        <taxon>Penicillium</taxon>
    </lineage>
</organism>
<dbReference type="Proteomes" id="UP001152649">
    <property type="component" value="Unassembled WGS sequence"/>
</dbReference>
<dbReference type="EMBL" id="CAJVPG010000131">
    <property type="protein sequence ID" value="CAG8358937.1"/>
    <property type="molecule type" value="Genomic_DNA"/>
</dbReference>
<name>A0A9W4NEF4_9EURO</name>
<proteinExistence type="predicted"/>
<dbReference type="EMBL" id="CAJVPA010000253">
    <property type="protein sequence ID" value="CAG8425636.1"/>
    <property type="molecule type" value="Genomic_DNA"/>
</dbReference>
<evidence type="ECO:0000313" key="4">
    <source>
        <dbReference type="Proteomes" id="UP001152649"/>
    </source>
</evidence>
<feature type="compositionally biased region" description="Basic and acidic residues" evidence="1">
    <location>
        <begin position="131"/>
        <end position="142"/>
    </location>
</feature>
<accession>A0A9W4NEF4</accession>
<dbReference type="OrthoDB" id="4340602at2759"/>
<dbReference type="Proteomes" id="UP001152646">
    <property type="component" value="Unassembled WGS sequence"/>
</dbReference>
<evidence type="ECO:0000313" key="2">
    <source>
        <dbReference type="EMBL" id="CAG8358937.1"/>
    </source>
</evidence>
<evidence type="ECO:0000256" key="1">
    <source>
        <dbReference type="SAM" id="MobiDB-lite"/>
    </source>
</evidence>
<sequence>MSTTLPWNPFLVCEIEVSPNGGPGSCCGITKRGAPCKNSIKFEDTKIGHQKLVSLTREPFQLPTLQSKLCAIAKEFFCARWHRQQQAEQVGRQWYEAAVRNQARVPHDSRVATPSIVHPRQRQTSSASRRHLAESDNTDRSPPHRRRQDSPVPLSTSLNLVPSTNPFVTAEMLRTNSVT</sequence>
<dbReference type="AlphaFoldDB" id="A0A9W4NEF4"/>
<evidence type="ECO:0000313" key="3">
    <source>
        <dbReference type="EMBL" id="CAG8425636.1"/>
    </source>
</evidence>
<reference evidence="2" key="1">
    <citation type="submission" date="2021-07" db="EMBL/GenBank/DDBJ databases">
        <authorList>
            <person name="Branca A.L. A."/>
        </authorList>
    </citation>
    <scope>NUCLEOTIDE SEQUENCE</scope>
</reference>
<keyword evidence="4" id="KW-1185">Reference proteome</keyword>
<comment type="caution">
    <text evidence="2">The sequence shown here is derived from an EMBL/GenBank/DDBJ whole genome shotgun (WGS) entry which is preliminary data.</text>
</comment>
<protein>
    <submittedName>
        <fullName evidence="2">Uncharacterized protein</fullName>
    </submittedName>
</protein>